<sequence>RKHDPSRPPCLEDHFAGRVGRLGNLPEAREHNGGHLHSASQCLHQRARRQALLRRSSQAPLGGSAARLRVEPRELCGRRDLEGGAALASKASHLRRHESLPHQELVQRGRLRQRHGRHDRGVRPAEPLHGSHHPHRETSGRPFGDARAGRWPPGDLLPRPAWVCVHGAEGAGHDPGAYNPLAGRAWVQGRRLRGALAGAPRRGLLDCGRRRHWPLHP</sequence>
<evidence type="ECO:0000256" key="1">
    <source>
        <dbReference type="SAM" id="MobiDB-lite"/>
    </source>
</evidence>
<feature type="non-terminal residue" evidence="2">
    <location>
        <position position="217"/>
    </location>
</feature>
<keyword evidence="3" id="KW-1185">Reference proteome</keyword>
<name>A0ABP0IE23_9DINO</name>
<proteinExistence type="predicted"/>
<feature type="compositionally biased region" description="Basic residues" evidence="1">
    <location>
        <begin position="109"/>
        <end position="120"/>
    </location>
</feature>
<protein>
    <submittedName>
        <fullName evidence="2">Uncharacterized protein</fullName>
    </submittedName>
</protein>
<evidence type="ECO:0000313" key="2">
    <source>
        <dbReference type="EMBL" id="CAK9000860.1"/>
    </source>
</evidence>
<comment type="caution">
    <text evidence="2">The sequence shown here is derived from an EMBL/GenBank/DDBJ whole genome shotgun (WGS) entry which is preliminary data.</text>
</comment>
<feature type="non-terminal residue" evidence="2">
    <location>
        <position position="1"/>
    </location>
</feature>
<reference evidence="2 3" key="1">
    <citation type="submission" date="2024-02" db="EMBL/GenBank/DDBJ databases">
        <authorList>
            <person name="Chen Y."/>
            <person name="Shah S."/>
            <person name="Dougan E. K."/>
            <person name="Thang M."/>
            <person name="Chan C."/>
        </authorList>
    </citation>
    <scope>NUCLEOTIDE SEQUENCE [LARGE SCALE GENOMIC DNA]</scope>
</reference>
<evidence type="ECO:0000313" key="3">
    <source>
        <dbReference type="Proteomes" id="UP001642484"/>
    </source>
</evidence>
<dbReference type="Proteomes" id="UP001642484">
    <property type="component" value="Unassembled WGS sequence"/>
</dbReference>
<feature type="region of interest" description="Disordered" evidence="1">
    <location>
        <begin position="90"/>
        <end position="151"/>
    </location>
</feature>
<organism evidence="2 3">
    <name type="scientific">Durusdinium trenchii</name>
    <dbReference type="NCBI Taxonomy" id="1381693"/>
    <lineage>
        <taxon>Eukaryota</taxon>
        <taxon>Sar</taxon>
        <taxon>Alveolata</taxon>
        <taxon>Dinophyceae</taxon>
        <taxon>Suessiales</taxon>
        <taxon>Symbiodiniaceae</taxon>
        <taxon>Durusdinium</taxon>
    </lineage>
</organism>
<accession>A0ABP0IE23</accession>
<gene>
    <name evidence="2" type="ORF">CCMP2556_LOCUS6233</name>
</gene>
<feature type="compositionally biased region" description="Basic and acidic residues" evidence="1">
    <location>
        <begin position="97"/>
        <end position="107"/>
    </location>
</feature>
<dbReference type="EMBL" id="CAXAMN010002693">
    <property type="protein sequence ID" value="CAK9000860.1"/>
    <property type="molecule type" value="Genomic_DNA"/>
</dbReference>